<sequence length="315" mass="32954">MRELATGQANGKIILMGEHAVVYGEPAIALPFSAAQVTATIQSAPEDWLDSSYFSGPLTKAPTALNNLKELLHLLRHDFATGPVICRITSTIPAERGMGSSAAVAVAVTRAFLAWQQVEETPTGLLQYVNTSEKIAHGNPSGIDAAATSGTEPILFERQQPFIPFPLNLDGCLIVADTGVKGKTRDTVADVAHLMSVAPTATKQIITRLGDLTREAKTAISANQSYHLGNLMNEAQALLQQLSVSNGTLDHLVQVALNNGALGAKLTGGGRGGCMIALASDPQSAAIIANQLTAAGAQETWLQALGCRPAVSAWL</sequence>
<organism evidence="12 13">
    <name type="scientific">Enterococcus diestrammenae</name>
    <dbReference type="NCBI Taxonomy" id="1155073"/>
    <lineage>
        <taxon>Bacteria</taxon>
        <taxon>Bacillati</taxon>
        <taxon>Bacillota</taxon>
        <taxon>Bacilli</taxon>
        <taxon>Lactobacillales</taxon>
        <taxon>Enterococcaceae</taxon>
        <taxon>Enterococcus</taxon>
    </lineage>
</organism>
<evidence type="ECO:0000256" key="9">
    <source>
        <dbReference type="ARBA" id="ARBA00029438"/>
    </source>
</evidence>
<dbReference type="InterPro" id="IPR014721">
    <property type="entry name" value="Ribsml_uS5_D2-typ_fold_subgr"/>
</dbReference>
<evidence type="ECO:0000256" key="8">
    <source>
        <dbReference type="ARBA" id="ARBA00023098"/>
    </source>
</evidence>
<evidence type="ECO:0000313" key="12">
    <source>
        <dbReference type="EMBL" id="MEO1783046.1"/>
    </source>
</evidence>
<dbReference type="Pfam" id="PF00288">
    <property type="entry name" value="GHMP_kinases_N"/>
    <property type="match status" value="1"/>
</dbReference>
<comment type="caution">
    <text evidence="12">The sequence shown here is derived from an EMBL/GenBank/DDBJ whole genome shotgun (WGS) entry which is preliminary data.</text>
</comment>
<keyword evidence="2" id="KW-0444">Lipid biosynthesis</keyword>
<evidence type="ECO:0000256" key="1">
    <source>
        <dbReference type="ARBA" id="ARBA00022490"/>
    </source>
</evidence>
<comment type="pathway">
    <text evidence="9">Isoprenoid biosynthesis; isopentenyl diphosphate biosynthesis via mevalonate pathway; isopentenyl diphosphate from (R)-mevalonate: step 1/3.</text>
</comment>
<feature type="domain" description="GHMP kinase N-terminal" evidence="10">
    <location>
        <begin position="68"/>
        <end position="147"/>
    </location>
</feature>
<evidence type="ECO:0000313" key="13">
    <source>
        <dbReference type="Proteomes" id="UP001429357"/>
    </source>
</evidence>
<dbReference type="PANTHER" id="PTHR43290:SF2">
    <property type="entry name" value="MEVALONATE KINASE"/>
    <property type="match status" value="1"/>
</dbReference>
<dbReference type="SUPFAM" id="SSF55060">
    <property type="entry name" value="GHMP Kinase, C-terminal domain"/>
    <property type="match status" value="1"/>
</dbReference>
<dbReference type="Gene3D" id="3.30.70.890">
    <property type="entry name" value="GHMP kinase, C-terminal domain"/>
    <property type="match status" value="1"/>
</dbReference>
<dbReference type="SUPFAM" id="SSF54211">
    <property type="entry name" value="Ribosomal protein S5 domain 2-like"/>
    <property type="match status" value="1"/>
</dbReference>
<dbReference type="InterPro" id="IPR036554">
    <property type="entry name" value="GHMP_kinase_C_sf"/>
</dbReference>
<proteinExistence type="predicted"/>
<dbReference type="PANTHER" id="PTHR43290">
    <property type="entry name" value="MEVALONATE KINASE"/>
    <property type="match status" value="1"/>
</dbReference>
<dbReference type="Gene3D" id="3.30.230.10">
    <property type="match status" value="1"/>
</dbReference>
<dbReference type="InterPro" id="IPR006204">
    <property type="entry name" value="GHMP_kinase_N_dom"/>
</dbReference>
<dbReference type="GO" id="GO:0016301">
    <property type="term" value="F:kinase activity"/>
    <property type="evidence" value="ECO:0007669"/>
    <property type="project" value="UniProtKB-KW"/>
</dbReference>
<dbReference type="NCBIfam" id="TIGR00549">
    <property type="entry name" value="mevalon_kin"/>
    <property type="match status" value="1"/>
</dbReference>
<dbReference type="InterPro" id="IPR013750">
    <property type="entry name" value="GHMP_kinase_C_dom"/>
</dbReference>
<keyword evidence="5 12" id="KW-0418">Kinase</keyword>
<keyword evidence="6" id="KW-0067">ATP-binding</keyword>
<evidence type="ECO:0000259" key="11">
    <source>
        <dbReference type="Pfam" id="PF08544"/>
    </source>
</evidence>
<keyword evidence="4" id="KW-0547">Nucleotide-binding</keyword>
<gene>
    <name evidence="12" type="ORF">BAU18_002665</name>
</gene>
<dbReference type="PRINTS" id="PR00959">
    <property type="entry name" value="MEVGALKINASE"/>
</dbReference>
<evidence type="ECO:0000256" key="5">
    <source>
        <dbReference type="ARBA" id="ARBA00022777"/>
    </source>
</evidence>
<dbReference type="Proteomes" id="UP001429357">
    <property type="component" value="Unassembled WGS sequence"/>
</dbReference>
<reference evidence="12" key="1">
    <citation type="submission" date="2016-06" db="EMBL/GenBank/DDBJ databases">
        <authorList>
            <person name="Van Tyne D."/>
        </authorList>
    </citation>
    <scope>NUCLEOTIDE SEQUENCE</scope>
    <source>
        <strain evidence="12">JM9A</strain>
    </source>
</reference>
<dbReference type="Pfam" id="PF08544">
    <property type="entry name" value="GHMP_kinases_C"/>
    <property type="match status" value="1"/>
</dbReference>
<dbReference type="RefSeq" id="WP_272928226.1">
    <property type="nucleotide sequence ID" value="NZ_MAEI02000001.1"/>
</dbReference>
<keyword evidence="3" id="KW-0808">Transferase</keyword>
<keyword evidence="13" id="KW-1185">Reference proteome</keyword>
<evidence type="ECO:0000256" key="3">
    <source>
        <dbReference type="ARBA" id="ARBA00022679"/>
    </source>
</evidence>
<protein>
    <submittedName>
        <fullName evidence="12">Mevalonate kinase</fullName>
    </submittedName>
</protein>
<reference evidence="12" key="2">
    <citation type="submission" date="2024-02" db="EMBL/GenBank/DDBJ databases">
        <title>The Genome Sequence of Enterococcus diestrammenae JM9A.</title>
        <authorList>
            <person name="Earl A."/>
            <person name="Manson A."/>
            <person name="Gilmore M."/>
            <person name="Sanders J."/>
            <person name="Shea T."/>
            <person name="Howe W."/>
            <person name="Livny J."/>
            <person name="Cuomo C."/>
            <person name="Neafsey D."/>
            <person name="Birren B."/>
        </authorList>
    </citation>
    <scope>NUCLEOTIDE SEQUENCE</scope>
    <source>
        <strain evidence="12">JM9A</strain>
    </source>
</reference>
<dbReference type="InterPro" id="IPR020568">
    <property type="entry name" value="Ribosomal_Su5_D2-typ_SF"/>
</dbReference>
<keyword evidence="8" id="KW-0443">Lipid metabolism</keyword>
<dbReference type="EMBL" id="MAEI02000001">
    <property type="protein sequence ID" value="MEO1783046.1"/>
    <property type="molecule type" value="Genomic_DNA"/>
</dbReference>
<evidence type="ECO:0000256" key="6">
    <source>
        <dbReference type="ARBA" id="ARBA00022840"/>
    </source>
</evidence>
<evidence type="ECO:0000256" key="4">
    <source>
        <dbReference type="ARBA" id="ARBA00022741"/>
    </source>
</evidence>
<name>A0ABV0F4Q0_9ENTE</name>
<evidence type="ECO:0000256" key="2">
    <source>
        <dbReference type="ARBA" id="ARBA00022516"/>
    </source>
</evidence>
<keyword evidence="7" id="KW-0460">Magnesium</keyword>
<feature type="domain" description="GHMP kinase C-terminal" evidence="11">
    <location>
        <begin position="228"/>
        <end position="297"/>
    </location>
</feature>
<dbReference type="InterPro" id="IPR006205">
    <property type="entry name" value="Mev_gal_kin"/>
</dbReference>
<evidence type="ECO:0000259" key="10">
    <source>
        <dbReference type="Pfam" id="PF00288"/>
    </source>
</evidence>
<accession>A0ABV0F4Q0</accession>
<evidence type="ECO:0000256" key="7">
    <source>
        <dbReference type="ARBA" id="ARBA00022842"/>
    </source>
</evidence>
<keyword evidence="1" id="KW-0963">Cytoplasm</keyword>